<dbReference type="InterPro" id="IPR058510">
    <property type="entry name" value="DUF8197"/>
</dbReference>
<evidence type="ECO:0000313" key="3">
    <source>
        <dbReference type="Proteomes" id="UP000054921"/>
    </source>
</evidence>
<sequence>MNTREFDEDVNEMEEFGVDTVLTPETSPSTKLERRRRIEDLFEEKRLREELSDFG</sequence>
<dbReference type="AlphaFoldDB" id="A0A0W0S7U1"/>
<dbReference type="Proteomes" id="UP000277577">
    <property type="component" value="Chromosome"/>
</dbReference>
<keyword evidence="4" id="KW-1185">Reference proteome</keyword>
<name>A0A0W0S7U1_9GAMM</name>
<accession>A0A0W0S7U1</accession>
<organism evidence="1 3">
    <name type="scientific">Legionella cherrii</name>
    <dbReference type="NCBI Taxonomy" id="28084"/>
    <lineage>
        <taxon>Bacteria</taxon>
        <taxon>Pseudomonadati</taxon>
        <taxon>Pseudomonadota</taxon>
        <taxon>Gammaproteobacteria</taxon>
        <taxon>Legionellales</taxon>
        <taxon>Legionellaceae</taxon>
        <taxon>Legionella</taxon>
    </lineage>
</organism>
<dbReference type="Proteomes" id="UP000054921">
    <property type="component" value="Unassembled WGS sequence"/>
</dbReference>
<reference evidence="2 4" key="2">
    <citation type="submission" date="2018-12" db="EMBL/GenBank/DDBJ databases">
        <authorList>
            <consortium name="Pathogen Informatics"/>
        </authorList>
    </citation>
    <scope>NUCLEOTIDE SEQUENCE [LARGE SCALE GENOMIC DNA]</scope>
    <source>
        <strain evidence="2 4">NCTC11976</strain>
    </source>
</reference>
<evidence type="ECO:0000313" key="1">
    <source>
        <dbReference type="EMBL" id="KTC79193.1"/>
    </source>
</evidence>
<dbReference type="NCBIfam" id="NF046101">
    <property type="entry name" value="PA3496_fam"/>
    <property type="match status" value="1"/>
</dbReference>
<dbReference type="InterPro" id="IPR058059">
    <property type="entry name" value="PA3496-like"/>
</dbReference>
<dbReference type="Pfam" id="PF26620">
    <property type="entry name" value="DUF8197"/>
    <property type="match status" value="1"/>
</dbReference>
<dbReference type="EMBL" id="LNXW01000013">
    <property type="protein sequence ID" value="KTC79193.1"/>
    <property type="molecule type" value="Genomic_DNA"/>
</dbReference>
<dbReference type="RefSeq" id="WP_164715640.1">
    <property type="nucleotide sequence ID" value="NZ_CAAAIT010000002.1"/>
</dbReference>
<proteinExistence type="predicted"/>
<dbReference type="EMBL" id="LR134173">
    <property type="protein sequence ID" value="VEB36751.1"/>
    <property type="molecule type" value="Genomic_DNA"/>
</dbReference>
<dbReference type="PATRIC" id="fig|28084.5.peg.1322"/>
<evidence type="ECO:0000313" key="4">
    <source>
        <dbReference type="Proteomes" id="UP000277577"/>
    </source>
</evidence>
<evidence type="ECO:0000313" key="2">
    <source>
        <dbReference type="EMBL" id="VEB36751.1"/>
    </source>
</evidence>
<protein>
    <submittedName>
        <fullName evidence="1">Uncharacterized protein</fullName>
    </submittedName>
</protein>
<gene>
    <name evidence="1" type="ORF">Lche_1213</name>
    <name evidence="2" type="ORF">NCTC11976_01867</name>
</gene>
<reference evidence="1 3" key="1">
    <citation type="submission" date="2015-11" db="EMBL/GenBank/DDBJ databases">
        <title>Genomic analysis of 38 Legionella species identifies large and diverse effector repertoires.</title>
        <authorList>
            <person name="Burstein D."/>
            <person name="Amaro F."/>
            <person name="Zusman T."/>
            <person name="Lifshitz Z."/>
            <person name="Cohen O."/>
            <person name="Gilbert J.A."/>
            <person name="Pupko T."/>
            <person name="Shuman H.A."/>
            <person name="Segal G."/>
        </authorList>
    </citation>
    <scope>NUCLEOTIDE SEQUENCE [LARGE SCALE GENOMIC DNA]</scope>
    <source>
        <strain evidence="1 3">ORW</strain>
    </source>
</reference>